<keyword evidence="3" id="KW-1185">Reference proteome</keyword>
<feature type="coiled-coil region" evidence="1">
    <location>
        <begin position="35"/>
        <end position="285"/>
    </location>
</feature>
<dbReference type="RefSeq" id="XP_068366189.1">
    <property type="nucleotide sequence ID" value="XM_068491317.1"/>
</dbReference>
<dbReference type="GO" id="GO:0035735">
    <property type="term" value="P:intraciliary transport involved in cilium assembly"/>
    <property type="evidence" value="ECO:0007669"/>
    <property type="project" value="InterPro"/>
</dbReference>
<evidence type="ECO:0000313" key="3">
    <source>
        <dbReference type="Proteomes" id="UP000179807"/>
    </source>
</evidence>
<accession>A0A1J4KU81</accession>
<proteinExistence type="predicted"/>
<name>A0A1J4KU81_9EUKA</name>
<feature type="coiled-coil region" evidence="1">
    <location>
        <begin position="309"/>
        <end position="564"/>
    </location>
</feature>
<reference evidence="2" key="1">
    <citation type="submission" date="2016-10" db="EMBL/GenBank/DDBJ databases">
        <authorList>
            <person name="Benchimol M."/>
            <person name="Almeida L.G."/>
            <person name="Vasconcelos A.T."/>
            <person name="Perreira-Neves A."/>
            <person name="Rosa I.A."/>
            <person name="Tasca T."/>
            <person name="Bogo M.R."/>
            <person name="de Souza W."/>
        </authorList>
    </citation>
    <scope>NUCLEOTIDE SEQUENCE [LARGE SCALE GENOMIC DNA]</scope>
    <source>
        <strain evidence="2">K</strain>
    </source>
</reference>
<keyword evidence="1" id="KW-0175">Coiled coil</keyword>
<gene>
    <name evidence="2" type="ORF">TRFO_03473</name>
</gene>
<dbReference type="AlphaFoldDB" id="A0A1J4KU81"/>
<dbReference type="VEuPathDB" id="TrichDB:TRFO_03473"/>
<dbReference type="PANTHER" id="PTHR31540:SF1">
    <property type="entry name" value="CENTROSOMAL PROTEIN OF 131 KDA"/>
    <property type="match status" value="1"/>
</dbReference>
<evidence type="ECO:0000313" key="2">
    <source>
        <dbReference type="EMBL" id="OHT13053.1"/>
    </source>
</evidence>
<comment type="caution">
    <text evidence="2">The sequence shown here is derived from an EMBL/GenBank/DDBJ whole genome shotgun (WGS) entry which is preliminary data.</text>
</comment>
<dbReference type="GO" id="GO:0005929">
    <property type="term" value="C:cilium"/>
    <property type="evidence" value="ECO:0007669"/>
    <property type="project" value="GOC"/>
</dbReference>
<dbReference type="InterPro" id="IPR030465">
    <property type="entry name" value="CEP131"/>
</dbReference>
<protein>
    <submittedName>
        <fullName evidence="2">Uncharacterized protein</fullName>
    </submittedName>
</protein>
<dbReference type="Proteomes" id="UP000179807">
    <property type="component" value="Unassembled WGS sequence"/>
</dbReference>
<dbReference type="EMBL" id="MLAK01000549">
    <property type="protein sequence ID" value="OHT13053.1"/>
    <property type="molecule type" value="Genomic_DNA"/>
</dbReference>
<evidence type="ECO:0000256" key="1">
    <source>
        <dbReference type="SAM" id="Coils"/>
    </source>
</evidence>
<dbReference type="PANTHER" id="PTHR31540">
    <property type="entry name" value="CENTROSOMAL PROTEIN OF 131 KDA"/>
    <property type="match status" value="1"/>
</dbReference>
<dbReference type="OrthoDB" id="197735at2759"/>
<organism evidence="2 3">
    <name type="scientific">Tritrichomonas foetus</name>
    <dbReference type="NCBI Taxonomy" id="1144522"/>
    <lineage>
        <taxon>Eukaryota</taxon>
        <taxon>Metamonada</taxon>
        <taxon>Parabasalia</taxon>
        <taxon>Tritrichomonadida</taxon>
        <taxon>Tritrichomonadidae</taxon>
        <taxon>Tritrichomonas</taxon>
    </lineage>
</organism>
<dbReference type="GeneID" id="94826021"/>
<sequence length="578" mass="68220">MSSRKSKNSETLDDLLGYLDAVESNMTQEIKIPDLSQAEELHNEVSNRISSLENTIEEARNREKEAKNREIEARQKLQEFMQITAKEKNELKTRYTKKINTQKSKYEELIRKNQSIIDELIKDKENLTKDCENLKSRAQVAREEATRREREVHEQAAQQIAQQRELAIAQERARQKKVLEQKIQEVKDLTVRGMEPELKKILDQQKRDTEALKAQHQEEIREVRASCERLAEEERSRLVEQLARERDSEFASLEQRLQRQLERERELHKSELDRMTQRLKDIETEKVKEVSYAKNENDSILNEARERWKAELAAEKLRSQQEIQRYEEKIKIAVENAKKETLAQMQIDEASIKRKLEADNKIKNEKKLKIVVQKLEADMNAEKKKIRDEAERKINLADLGKKKAISALDDEKRKFEQDRKITEQALQDEKSITARLESENNRLQNELDRQKQLNERLQNEINIKENEISKMRITVSQREEEARESVLIDLRETRKLLAESKVEMKNQKQQFEQEKKLIADQHAAELDAVSRKVKALIEGKENTIQTLKEQLSIAQSRLTELDQLFHQQKKVVLQKKKA</sequence>